<accession>A0ABR5AQ88</accession>
<feature type="transmembrane region" description="Helical" evidence="1">
    <location>
        <begin position="148"/>
        <end position="166"/>
    </location>
</feature>
<feature type="transmembrane region" description="Helical" evidence="1">
    <location>
        <begin position="304"/>
        <end position="329"/>
    </location>
</feature>
<feature type="transmembrane region" description="Helical" evidence="1">
    <location>
        <begin position="481"/>
        <end position="501"/>
    </location>
</feature>
<keyword evidence="4" id="KW-1185">Reference proteome</keyword>
<feature type="transmembrane region" description="Helical" evidence="1">
    <location>
        <begin position="9"/>
        <end position="27"/>
    </location>
</feature>
<comment type="caution">
    <text evidence="3">The sequence shown here is derived from an EMBL/GenBank/DDBJ whole genome shotgun (WGS) entry which is preliminary data.</text>
</comment>
<dbReference type="InterPro" id="IPR025833">
    <property type="entry name" value="GDYXXLXY"/>
</dbReference>
<feature type="transmembrane region" description="Helical" evidence="1">
    <location>
        <begin position="508"/>
        <end position="526"/>
    </location>
</feature>
<protein>
    <submittedName>
        <fullName evidence="3">Membrane protein</fullName>
    </submittedName>
</protein>
<dbReference type="RefSeq" id="WP_041114358.1">
    <property type="nucleotide sequence ID" value="NZ_JARTHD010000039.1"/>
</dbReference>
<keyword evidence="1" id="KW-1133">Transmembrane helix</keyword>
<feature type="transmembrane region" description="Helical" evidence="1">
    <location>
        <begin position="532"/>
        <end position="552"/>
    </location>
</feature>
<feature type="transmembrane region" description="Helical" evidence="1">
    <location>
        <begin position="68"/>
        <end position="88"/>
    </location>
</feature>
<dbReference type="EMBL" id="JXLP01000019">
    <property type="protein sequence ID" value="KIL76927.1"/>
    <property type="molecule type" value="Genomic_DNA"/>
</dbReference>
<evidence type="ECO:0000313" key="3">
    <source>
        <dbReference type="EMBL" id="KIL76927.1"/>
    </source>
</evidence>
<reference evidence="3 4" key="1">
    <citation type="submission" date="2015-01" db="EMBL/GenBank/DDBJ databases">
        <title>Genome Assembly of Bacillus badius MTCC 1458.</title>
        <authorList>
            <person name="Verma A."/>
            <person name="Khatri I."/>
            <person name="Mual P."/>
            <person name="Subramanian S."/>
            <person name="Krishnamurthi S."/>
        </authorList>
    </citation>
    <scope>NUCLEOTIDE SEQUENCE [LARGE SCALE GENOMIC DNA]</scope>
    <source>
        <strain evidence="3 4">MTCC 1458</strain>
    </source>
</reference>
<dbReference type="Pfam" id="PF14345">
    <property type="entry name" value="GDYXXLXY"/>
    <property type="match status" value="1"/>
</dbReference>
<evidence type="ECO:0000259" key="2">
    <source>
        <dbReference type="Pfam" id="PF09925"/>
    </source>
</evidence>
<dbReference type="InterPro" id="IPR018677">
    <property type="entry name" value="DUF2157"/>
</dbReference>
<evidence type="ECO:0000313" key="4">
    <source>
        <dbReference type="Proteomes" id="UP000031982"/>
    </source>
</evidence>
<feature type="transmembrane region" description="Helical" evidence="1">
    <location>
        <begin position="360"/>
        <end position="378"/>
    </location>
</feature>
<dbReference type="Proteomes" id="UP000031982">
    <property type="component" value="Unassembled WGS sequence"/>
</dbReference>
<feature type="transmembrane region" description="Helical" evidence="1">
    <location>
        <begin position="572"/>
        <end position="589"/>
    </location>
</feature>
<feature type="transmembrane region" description="Helical" evidence="1">
    <location>
        <begin position="94"/>
        <end position="111"/>
    </location>
</feature>
<feature type="domain" description="DUF2157" evidence="2">
    <location>
        <begin position="11"/>
        <end position="114"/>
    </location>
</feature>
<feature type="transmembrane region" description="Helical" evidence="1">
    <location>
        <begin position="335"/>
        <end position="353"/>
    </location>
</feature>
<feature type="transmembrane region" description="Helical" evidence="1">
    <location>
        <begin position="235"/>
        <end position="258"/>
    </location>
</feature>
<dbReference type="Pfam" id="PF09925">
    <property type="entry name" value="DUF2157"/>
    <property type="match status" value="1"/>
</dbReference>
<feature type="transmembrane region" description="Helical" evidence="1">
    <location>
        <begin position="407"/>
        <end position="428"/>
    </location>
</feature>
<feature type="transmembrane region" description="Helical" evidence="1">
    <location>
        <begin position="264"/>
        <end position="283"/>
    </location>
</feature>
<feature type="transmembrane region" description="Helical" evidence="1">
    <location>
        <begin position="384"/>
        <end position="400"/>
    </location>
</feature>
<sequence length="738" mass="85049">MLLQKRGDIPYILGLVFLLAGVIYFFASNWPLLDRPVKIGLSMLMIAACFIISLMYKRSATFAYLSNWWLLASAIAFGAGVALVGQMYNSHADSYVLFLIWLIPVILLAVLTNYQPFFWLSFLLLELTIWLKIYPVGVWVDYSDAEEAFLYGALIVLHLLFFYLLKKARLEKIGFLALIVTQYCSVFLLVKHSLYHLFSDFEPSSVAYLALHGVYIFLIVRFWKSFMNDRKSHPFIMAVHLLFFGLYVVYNAFLIYIMMFGETVFFTGFLLLIAVFGFSVYVLQKLAKTAKEQDKKWSRYTYKFFVAVLSFLGTIIAILSTSSFAFLLFSDGEGLKYSFLFLGAALAVSGFFISKKEWVVVRLTLQVTGIAFLFLFAYWQGETWFFWLMAVLFLAMSILFSSLRDVLLYYLAANGALSSAALASLSDLGLSEEWMKLAFLLLGIFNAVLFAKRPGQRLGLLAYLLSLYYFFSLTAEDGQLVVLSILFHLIFAGYAYFHLAYPQSQSRLYKWATWIAVSAFLVWKYYEFIWKLLHKSLAFFIVSALFFLLFYWWGRKHTETARNIRQWSWKPIAILLTAQLAFIGIVSWQKEQLLQNGELVALQLEPLDPRSLLQGDYVQLNYAIHSAYQEEQQRRELPEGKLYVELQKTTESVPYHGTDIAIYQPVRFTEKEQPALVHEKAVTIRGKSRYGNLNLGIEHFFIPENTGADWEEKNIALVRVAENGDAILETLVRRNKEQ</sequence>
<keyword evidence="1" id="KW-0812">Transmembrane</keyword>
<gene>
    <name evidence="3" type="ORF">SD77_1887</name>
</gene>
<evidence type="ECO:0000256" key="1">
    <source>
        <dbReference type="SAM" id="Phobius"/>
    </source>
</evidence>
<feature type="transmembrane region" description="Helical" evidence="1">
    <location>
        <begin position="434"/>
        <end position="451"/>
    </location>
</feature>
<feature type="transmembrane region" description="Helical" evidence="1">
    <location>
        <begin position="206"/>
        <end position="223"/>
    </location>
</feature>
<feature type="transmembrane region" description="Helical" evidence="1">
    <location>
        <begin position="458"/>
        <end position="475"/>
    </location>
</feature>
<proteinExistence type="predicted"/>
<keyword evidence="1" id="KW-0472">Membrane</keyword>
<name>A0ABR5AQ88_BACBA</name>
<feature type="transmembrane region" description="Helical" evidence="1">
    <location>
        <begin position="39"/>
        <end position="56"/>
    </location>
</feature>
<feature type="transmembrane region" description="Helical" evidence="1">
    <location>
        <begin position="173"/>
        <end position="194"/>
    </location>
</feature>
<organism evidence="3 4">
    <name type="scientific">Bacillus badius</name>
    <dbReference type="NCBI Taxonomy" id="1455"/>
    <lineage>
        <taxon>Bacteria</taxon>
        <taxon>Bacillati</taxon>
        <taxon>Bacillota</taxon>
        <taxon>Bacilli</taxon>
        <taxon>Bacillales</taxon>
        <taxon>Bacillaceae</taxon>
        <taxon>Pseudobacillus</taxon>
    </lineage>
</organism>
<feature type="transmembrane region" description="Helical" evidence="1">
    <location>
        <begin position="118"/>
        <end position="136"/>
    </location>
</feature>